<dbReference type="GO" id="GO:0043248">
    <property type="term" value="P:proteasome assembly"/>
    <property type="evidence" value="ECO:0007669"/>
    <property type="project" value="InterPro"/>
</dbReference>
<dbReference type="SUPFAM" id="SSF48371">
    <property type="entry name" value="ARM repeat"/>
    <property type="match status" value="1"/>
</dbReference>
<dbReference type="InterPro" id="IPR016024">
    <property type="entry name" value="ARM-type_fold"/>
</dbReference>
<dbReference type="Gene3D" id="1.25.10.10">
    <property type="entry name" value="Leucine-rich Repeat Variant"/>
    <property type="match status" value="1"/>
</dbReference>
<organism evidence="3 4">
    <name type="scientific">Octopus vulgaris</name>
    <name type="common">Common octopus</name>
    <dbReference type="NCBI Taxonomy" id="6645"/>
    <lineage>
        <taxon>Eukaryota</taxon>
        <taxon>Metazoa</taxon>
        <taxon>Spiralia</taxon>
        <taxon>Lophotrochozoa</taxon>
        <taxon>Mollusca</taxon>
        <taxon>Cephalopoda</taxon>
        <taxon>Coleoidea</taxon>
        <taxon>Octopodiformes</taxon>
        <taxon>Octopoda</taxon>
        <taxon>Incirrata</taxon>
        <taxon>Octopodidae</taxon>
        <taxon>Octopus</taxon>
    </lineage>
</organism>
<dbReference type="EMBL" id="OX597834">
    <property type="protein sequence ID" value="CAI9738403.1"/>
    <property type="molecule type" value="Genomic_DNA"/>
</dbReference>
<evidence type="ECO:0000256" key="1">
    <source>
        <dbReference type="ARBA" id="ARBA00006823"/>
    </source>
</evidence>
<dbReference type="AlphaFoldDB" id="A0AA36BQH8"/>
<protein>
    <recommendedName>
        <fullName evidence="2">26S proteasome non-ATPase regulatory subunit 5</fullName>
    </recommendedName>
</protein>
<dbReference type="Proteomes" id="UP001162480">
    <property type="component" value="Chromosome 21"/>
</dbReference>
<evidence type="ECO:0000313" key="4">
    <source>
        <dbReference type="Proteomes" id="UP001162480"/>
    </source>
</evidence>
<dbReference type="Pfam" id="PF10508">
    <property type="entry name" value="Proteasom_PSMB"/>
    <property type="match status" value="1"/>
</dbReference>
<dbReference type="PANTHER" id="PTHR13554">
    <property type="entry name" value="26S PROTEASOME NON-ATPASE REGULATORY SUBUNIT 5-RELATED"/>
    <property type="match status" value="1"/>
</dbReference>
<evidence type="ECO:0000256" key="2">
    <source>
        <dbReference type="ARBA" id="ARBA00014933"/>
    </source>
</evidence>
<dbReference type="InterPro" id="IPR011989">
    <property type="entry name" value="ARM-like"/>
</dbReference>
<gene>
    <name evidence="3" type="ORF">OCTVUL_1B024978</name>
</gene>
<accession>A0AA36BQH8</accession>
<reference evidence="3" key="1">
    <citation type="submission" date="2023-08" db="EMBL/GenBank/DDBJ databases">
        <authorList>
            <person name="Alioto T."/>
            <person name="Alioto T."/>
            <person name="Gomez Garrido J."/>
        </authorList>
    </citation>
    <scope>NUCLEOTIDE SEQUENCE</scope>
</reference>
<dbReference type="GO" id="GO:0000502">
    <property type="term" value="C:proteasome complex"/>
    <property type="evidence" value="ECO:0007669"/>
    <property type="project" value="UniProtKB-KW"/>
</dbReference>
<dbReference type="GO" id="GO:0005829">
    <property type="term" value="C:cytosol"/>
    <property type="evidence" value="ECO:0007669"/>
    <property type="project" value="TreeGrafter"/>
</dbReference>
<keyword evidence="4" id="KW-1185">Reference proteome</keyword>
<sequence length="506" mass="56773">MALSCNLSSLLDSFPTTDDKLSVLQQIKVLINSTSRKELQDDVHNISFNLIFDSLPTFNREEMQICCDVLNSLFMALSPSSVMENYSHELQQGLTVRNQSIQTLSLSQLKRLPSDLFEVYLAKNHQFLSCLLQLLAEDNLQIATSAASILNKLGDCPESLQQLFHSDLHAVLDSIIKTNDVVRFRVYELLVNIGNSSARNLSLVIGSGLLENLLNELYGDSADVLAKMNCVELLTNLTTSDHGFTWLTEHKVLDCLETLLIKADSDVLLELLQPGLITFFGSVARHRPNEICSKYQHFLSKVLSSLNSSDMTLRTIGIETIAQIAITKNGKLILKKYGSKMDEAMKNVGQTIQNCPEDVKVRALSAFASILQLTAEDQNDEMLALTQHWFSLISSNPFNLIFSIGQQPFPNIRLASKSIYVSLANQRWALELMAHHPTFIEYLLDRSTEASSEDKRLKYKVVEALLQNSCTEEMFGSPNYLKLRLYQQQGPFYVLSQPAVTMEGDC</sequence>
<comment type="similarity">
    <text evidence="1">Belongs to the proteasome subunit S5B/HSM3 family.</text>
</comment>
<name>A0AA36BQH8_OCTVU</name>
<evidence type="ECO:0000313" key="3">
    <source>
        <dbReference type="EMBL" id="CAI9738403.1"/>
    </source>
</evidence>
<dbReference type="PANTHER" id="PTHR13554:SF10">
    <property type="entry name" value="26S PROTEASOME NON-ATPASE REGULATORY SUBUNIT 5"/>
    <property type="match status" value="1"/>
</dbReference>
<proteinExistence type="inferred from homology"/>
<dbReference type="InterPro" id="IPR019538">
    <property type="entry name" value="PSMD5"/>
</dbReference>